<reference evidence="2 3" key="1">
    <citation type="submission" date="2019-11" db="EMBL/GenBank/DDBJ databases">
        <title>Genome sequence of Moorella glycerini DSM11254.</title>
        <authorList>
            <person name="Poehlein A."/>
            <person name="Boeer T."/>
            <person name="Daniel R."/>
        </authorList>
    </citation>
    <scope>NUCLEOTIDE SEQUENCE [LARGE SCALE GENOMIC DNA]</scope>
    <source>
        <strain evidence="2 3">DSM 11254</strain>
    </source>
</reference>
<dbReference type="OrthoDB" id="283553at2"/>
<proteinExistence type="inferred from homology"/>
<protein>
    <submittedName>
        <fullName evidence="2">YGGT family protein</fullName>
    </submittedName>
</protein>
<keyword evidence="3" id="KW-1185">Reference proteome</keyword>
<name>A0A0C7NUD7_9FIRM</name>
<dbReference type="STRING" id="55779.3574"/>
<dbReference type="GO" id="GO:0016020">
    <property type="term" value="C:membrane"/>
    <property type="evidence" value="ECO:0007669"/>
    <property type="project" value="InterPro"/>
</dbReference>
<dbReference type="EMBL" id="CP046244">
    <property type="protein sequence ID" value="QGP92942.1"/>
    <property type="molecule type" value="Genomic_DNA"/>
</dbReference>
<dbReference type="AlphaFoldDB" id="A0A0C7NUD7"/>
<dbReference type="PANTHER" id="PTHR33219">
    <property type="entry name" value="YLMG HOMOLOG PROTEIN 2, CHLOROPLASTIC"/>
    <property type="match status" value="1"/>
</dbReference>
<gene>
    <name evidence="2" type="ORF">MGLY_23350</name>
</gene>
<dbReference type="PANTHER" id="PTHR33219:SF14">
    <property type="entry name" value="PROTEIN COFACTOR ASSEMBLY OF COMPLEX C SUBUNIT B CCB3, CHLOROPLASTIC-RELATED"/>
    <property type="match status" value="1"/>
</dbReference>
<comment type="similarity">
    <text evidence="1">Belongs to the YggT family.</text>
</comment>
<dbReference type="RefSeq" id="WP_054938346.1">
    <property type="nucleotide sequence ID" value="NZ_CP046244.1"/>
</dbReference>
<evidence type="ECO:0000313" key="2">
    <source>
        <dbReference type="EMBL" id="QGP92942.1"/>
    </source>
</evidence>
<organism evidence="2 3">
    <name type="scientific">Neomoorella glycerini</name>
    <dbReference type="NCBI Taxonomy" id="55779"/>
    <lineage>
        <taxon>Bacteria</taxon>
        <taxon>Bacillati</taxon>
        <taxon>Bacillota</taxon>
        <taxon>Clostridia</taxon>
        <taxon>Neomoorellales</taxon>
        <taxon>Neomoorellaceae</taxon>
        <taxon>Neomoorella</taxon>
    </lineage>
</organism>
<accession>A0A0C7NUD7</accession>
<dbReference type="InterPro" id="IPR003425">
    <property type="entry name" value="CCB3/YggT"/>
</dbReference>
<evidence type="ECO:0000313" key="3">
    <source>
        <dbReference type="Proteomes" id="UP000425916"/>
    </source>
</evidence>
<evidence type="ECO:0000256" key="1">
    <source>
        <dbReference type="ARBA" id="ARBA00010894"/>
    </source>
</evidence>
<sequence>MPTLAILIRVAFEVLNWLIIARILISWFPHDPYHPVMRFIYEVTEPVLAPFRRLMPRTSIPIDFSPIIAVLVLQLVERLLISFILRLG</sequence>
<dbReference type="Pfam" id="PF02325">
    <property type="entry name" value="CCB3_YggT"/>
    <property type="match status" value="1"/>
</dbReference>
<dbReference type="Proteomes" id="UP000425916">
    <property type="component" value="Chromosome"/>
</dbReference>